<sequence>MLWLSRILDSSWGFTKSGPWDVVHGMPRLSG</sequence>
<evidence type="ECO:0000313" key="1">
    <source>
        <dbReference type="EMBL" id="JAD43291.1"/>
    </source>
</evidence>
<reference evidence="1" key="1">
    <citation type="submission" date="2014-09" db="EMBL/GenBank/DDBJ databases">
        <authorList>
            <person name="Magalhaes I.L.F."/>
            <person name="Oliveira U."/>
            <person name="Santos F.R."/>
            <person name="Vidigal T.H.D.A."/>
            <person name="Brescovit A.D."/>
            <person name="Santos A.J."/>
        </authorList>
    </citation>
    <scope>NUCLEOTIDE SEQUENCE</scope>
    <source>
        <tissue evidence="1">Shoot tissue taken approximately 20 cm above the soil surface</tissue>
    </source>
</reference>
<dbReference type="EMBL" id="GBRH01254604">
    <property type="protein sequence ID" value="JAD43291.1"/>
    <property type="molecule type" value="Transcribed_RNA"/>
</dbReference>
<accession>A0A0A8ZWS9</accession>
<proteinExistence type="predicted"/>
<name>A0A0A8ZWS9_ARUDO</name>
<reference evidence="1" key="2">
    <citation type="journal article" date="2015" name="Data Brief">
        <title>Shoot transcriptome of the giant reed, Arundo donax.</title>
        <authorList>
            <person name="Barrero R.A."/>
            <person name="Guerrero F.D."/>
            <person name="Moolhuijzen P."/>
            <person name="Goolsby J.A."/>
            <person name="Tidwell J."/>
            <person name="Bellgard S.E."/>
            <person name="Bellgard M.I."/>
        </authorList>
    </citation>
    <scope>NUCLEOTIDE SEQUENCE</scope>
    <source>
        <tissue evidence="1">Shoot tissue taken approximately 20 cm above the soil surface</tissue>
    </source>
</reference>
<organism evidence="1">
    <name type="scientific">Arundo donax</name>
    <name type="common">Giant reed</name>
    <name type="synonym">Donax arundinaceus</name>
    <dbReference type="NCBI Taxonomy" id="35708"/>
    <lineage>
        <taxon>Eukaryota</taxon>
        <taxon>Viridiplantae</taxon>
        <taxon>Streptophyta</taxon>
        <taxon>Embryophyta</taxon>
        <taxon>Tracheophyta</taxon>
        <taxon>Spermatophyta</taxon>
        <taxon>Magnoliopsida</taxon>
        <taxon>Liliopsida</taxon>
        <taxon>Poales</taxon>
        <taxon>Poaceae</taxon>
        <taxon>PACMAD clade</taxon>
        <taxon>Arundinoideae</taxon>
        <taxon>Arundineae</taxon>
        <taxon>Arundo</taxon>
    </lineage>
</organism>
<protein>
    <submittedName>
        <fullName evidence="1">Uncharacterized protein</fullName>
    </submittedName>
</protein>
<dbReference type="AlphaFoldDB" id="A0A0A8ZWS9"/>